<gene>
    <name evidence="1" type="ORF">DPMN_047069</name>
</gene>
<name>A0A9D4I160_DREPO</name>
<dbReference type="EMBL" id="JAIWYP010000011">
    <property type="protein sequence ID" value="KAH3740363.1"/>
    <property type="molecule type" value="Genomic_DNA"/>
</dbReference>
<reference evidence="1" key="2">
    <citation type="submission" date="2020-11" db="EMBL/GenBank/DDBJ databases">
        <authorList>
            <person name="McCartney M.A."/>
            <person name="Auch B."/>
            <person name="Kono T."/>
            <person name="Mallez S."/>
            <person name="Becker A."/>
            <person name="Gohl D.M."/>
            <person name="Silverstein K.A.T."/>
            <person name="Koren S."/>
            <person name="Bechman K.B."/>
            <person name="Herman A."/>
            <person name="Abrahante J.E."/>
            <person name="Garbe J."/>
        </authorList>
    </citation>
    <scope>NUCLEOTIDE SEQUENCE</scope>
    <source>
        <strain evidence="1">Duluth1</strain>
        <tissue evidence="1">Whole animal</tissue>
    </source>
</reference>
<evidence type="ECO:0000313" key="2">
    <source>
        <dbReference type="Proteomes" id="UP000828390"/>
    </source>
</evidence>
<protein>
    <submittedName>
        <fullName evidence="1">Uncharacterized protein</fullName>
    </submittedName>
</protein>
<comment type="caution">
    <text evidence="1">The sequence shown here is derived from an EMBL/GenBank/DDBJ whole genome shotgun (WGS) entry which is preliminary data.</text>
</comment>
<keyword evidence="2" id="KW-1185">Reference proteome</keyword>
<sequence>MNSSTLRDGNSFHADGMTRAFYGAIFDGGSEPDVIDLDAAIRIIENILATGGTNSNLVKTLDKLINLRDVVKKIQLRNGYRAKAELNSERISMENEWSLAQGQDTEPSVAVRDFHNRNCFKLGQICGFTETPAARAIQSAAKTRRSAASGFPAAKISN</sequence>
<dbReference type="Proteomes" id="UP000828390">
    <property type="component" value="Unassembled WGS sequence"/>
</dbReference>
<organism evidence="1 2">
    <name type="scientific">Dreissena polymorpha</name>
    <name type="common">Zebra mussel</name>
    <name type="synonym">Mytilus polymorpha</name>
    <dbReference type="NCBI Taxonomy" id="45954"/>
    <lineage>
        <taxon>Eukaryota</taxon>
        <taxon>Metazoa</taxon>
        <taxon>Spiralia</taxon>
        <taxon>Lophotrochozoa</taxon>
        <taxon>Mollusca</taxon>
        <taxon>Bivalvia</taxon>
        <taxon>Autobranchia</taxon>
        <taxon>Heteroconchia</taxon>
        <taxon>Euheterodonta</taxon>
        <taxon>Imparidentia</taxon>
        <taxon>Neoheterodontei</taxon>
        <taxon>Myida</taxon>
        <taxon>Dreissenoidea</taxon>
        <taxon>Dreissenidae</taxon>
        <taxon>Dreissena</taxon>
    </lineage>
</organism>
<accession>A0A9D4I160</accession>
<proteinExistence type="predicted"/>
<dbReference type="AlphaFoldDB" id="A0A9D4I160"/>
<reference evidence="1" key="1">
    <citation type="journal article" date="2019" name="bioRxiv">
        <title>The Genome of the Zebra Mussel, Dreissena polymorpha: A Resource for Invasive Species Research.</title>
        <authorList>
            <person name="McCartney M.A."/>
            <person name="Auch B."/>
            <person name="Kono T."/>
            <person name="Mallez S."/>
            <person name="Zhang Y."/>
            <person name="Obille A."/>
            <person name="Becker A."/>
            <person name="Abrahante J.E."/>
            <person name="Garbe J."/>
            <person name="Badalamenti J.P."/>
            <person name="Herman A."/>
            <person name="Mangelson H."/>
            <person name="Liachko I."/>
            <person name="Sullivan S."/>
            <person name="Sone E.D."/>
            <person name="Koren S."/>
            <person name="Silverstein K.A.T."/>
            <person name="Beckman K.B."/>
            <person name="Gohl D.M."/>
        </authorList>
    </citation>
    <scope>NUCLEOTIDE SEQUENCE</scope>
    <source>
        <strain evidence="1">Duluth1</strain>
        <tissue evidence="1">Whole animal</tissue>
    </source>
</reference>
<evidence type="ECO:0000313" key="1">
    <source>
        <dbReference type="EMBL" id="KAH3740363.1"/>
    </source>
</evidence>